<keyword evidence="4" id="KW-0812">Transmembrane</keyword>
<accession>A0ABV5FKK2</accession>
<comment type="caution">
    <text evidence="9">The sequence shown here is derived from an EMBL/GenBank/DDBJ whole genome shotgun (WGS) entry which is preliminary data.</text>
</comment>
<comment type="similarity">
    <text evidence="2">Belongs to the OmpP1/FadL family.</text>
</comment>
<reference evidence="9 10" key="1">
    <citation type="submission" date="2024-09" db="EMBL/GenBank/DDBJ databases">
        <authorList>
            <person name="Sun Q."/>
            <person name="Mori K."/>
        </authorList>
    </citation>
    <scope>NUCLEOTIDE SEQUENCE [LARGE SCALE GENOMIC DNA]</scope>
    <source>
        <strain evidence="9 10">CECT 7908</strain>
    </source>
</reference>
<gene>
    <name evidence="9" type="ORF">ACFFUQ_08315</name>
</gene>
<evidence type="ECO:0000256" key="1">
    <source>
        <dbReference type="ARBA" id="ARBA00004571"/>
    </source>
</evidence>
<evidence type="ECO:0000256" key="5">
    <source>
        <dbReference type="ARBA" id="ARBA00022729"/>
    </source>
</evidence>
<keyword evidence="10" id="KW-1185">Reference proteome</keyword>
<keyword evidence="5 8" id="KW-0732">Signal</keyword>
<protein>
    <submittedName>
        <fullName evidence="9">OmpP1/FadL family transporter</fullName>
    </submittedName>
</protein>
<proteinExistence type="inferred from homology"/>
<dbReference type="Pfam" id="PF03349">
    <property type="entry name" value="Toluene_X"/>
    <property type="match status" value="1"/>
</dbReference>
<evidence type="ECO:0000256" key="2">
    <source>
        <dbReference type="ARBA" id="ARBA00008163"/>
    </source>
</evidence>
<evidence type="ECO:0000256" key="8">
    <source>
        <dbReference type="SAM" id="SignalP"/>
    </source>
</evidence>
<dbReference type="SUPFAM" id="SSF56935">
    <property type="entry name" value="Porins"/>
    <property type="match status" value="1"/>
</dbReference>
<organism evidence="9 10">
    <name type="scientific">Flavobacterium branchiarum</name>
    <dbReference type="NCBI Taxonomy" id="1114870"/>
    <lineage>
        <taxon>Bacteria</taxon>
        <taxon>Pseudomonadati</taxon>
        <taxon>Bacteroidota</taxon>
        <taxon>Flavobacteriia</taxon>
        <taxon>Flavobacteriales</taxon>
        <taxon>Flavobacteriaceae</taxon>
        <taxon>Flavobacterium</taxon>
    </lineage>
</organism>
<evidence type="ECO:0000256" key="4">
    <source>
        <dbReference type="ARBA" id="ARBA00022692"/>
    </source>
</evidence>
<comment type="subcellular location">
    <subcellularLocation>
        <location evidence="1">Cell outer membrane</location>
        <topology evidence="1">Multi-pass membrane protein</topology>
    </subcellularLocation>
</comment>
<dbReference type="Proteomes" id="UP001589589">
    <property type="component" value="Unassembled WGS sequence"/>
</dbReference>
<evidence type="ECO:0000256" key="6">
    <source>
        <dbReference type="ARBA" id="ARBA00023136"/>
    </source>
</evidence>
<keyword evidence="6" id="KW-0472">Membrane</keyword>
<evidence type="ECO:0000256" key="3">
    <source>
        <dbReference type="ARBA" id="ARBA00022452"/>
    </source>
</evidence>
<dbReference type="RefSeq" id="WP_290261943.1">
    <property type="nucleotide sequence ID" value="NZ_JAUFQQ010000003.1"/>
</dbReference>
<feature type="signal peptide" evidence="8">
    <location>
        <begin position="1"/>
        <end position="19"/>
    </location>
</feature>
<name>A0ABV5FKK2_9FLAO</name>
<feature type="chain" id="PRO_5047105435" evidence="8">
    <location>
        <begin position="20"/>
        <end position="526"/>
    </location>
</feature>
<evidence type="ECO:0000256" key="7">
    <source>
        <dbReference type="ARBA" id="ARBA00023237"/>
    </source>
</evidence>
<dbReference type="Gene3D" id="2.40.160.60">
    <property type="entry name" value="Outer membrane protein transport protein (OMPP1/FadL/TodX)"/>
    <property type="match status" value="2"/>
</dbReference>
<evidence type="ECO:0000313" key="9">
    <source>
        <dbReference type="EMBL" id="MFB9064022.1"/>
    </source>
</evidence>
<sequence length="526" mass="58662">MKKYIFLVLTGLSISAAHAQDISDAMRYSQDNLNGTARFRAMGGAFGALGGDLSSLNINPAGSAIFANNQFGVTLSNYNTKNNSNYFGTKTKDSENSFILNQAGGVMVFKDTRPSSNWKKLSIAVNYENTNNYNNNIFSSGVNPTNSVDKYFLSYANEGNNGKPVPQEYVIKQDGESIRNLYRFLGSYFPVKEYPGLTGYAAQQAMLGNEGAIIRRIDENDPNTAYRTLVPDGGNYYQENEIHTNGYNGKLSFNAATSYKDKLFIGINLNSHFADYTRNTSFYEDNINNNSSSYQINRLRFDNQLYTYGNGFSFQIGAIAKVTDQVRLGLAYESNTWYKLYDETTQKLVTVSSNNTGELPSNIVDPLIINVYESYKLQTPGKWTASFAYIFGKTGLLSVDYAIKDYGNTKFKPTNDIIFRSVNKTMSNELTSSSEVRVGAEYKIKLLSLRAGYRYEQSPYKNGTTIGDLNSYSGGLGYNFGATKVDLAYSYAKRDSQQAFFNQGLIDTAKINSKFNNVSLTMLFEL</sequence>
<dbReference type="InterPro" id="IPR005017">
    <property type="entry name" value="OMPP1/FadL/TodX"/>
</dbReference>
<evidence type="ECO:0000313" key="10">
    <source>
        <dbReference type="Proteomes" id="UP001589589"/>
    </source>
</evidence>
<dbReference type="EMBL" id="JBHMEX010000026">
    <property type="protein sequence ID" value="MFB9064022.1"/>
    <property type="molecule type" value="Genomic_DNA"/>
</dbReference>
<keyword evidence="7" id="KW-0998">Cell outer membrane</keyword>
<keyword evidence="3" id="KW-1134">Transmembrane beta strand</keyword>